<dbReference type="RefSeq" id="WP_119279987.1">
    <property type="nucleotide sequence ID" value="NZ_QWLA01000086.1"/>
</dbReference>
<dbReference type="GO" id="GO:0019305">
    <property type="term" value="P:dTDP-rhamnose biosynthetic process"/>
    <property type="evidence" value="ECO:0007669"/>
    <property type="project" value="TreeGrafter"/>
</dbReference>
<dbReference type="EC" id="5.1.3.13" evidence="3"/>
<gene>
    <name evidence="3" type="primary">rmlC</name>
    <name evidence="3" type="ORF">Mrose_03186</name>
</gene>
<feature type="active site" description="Proton acceptor" evidence="1">
    <location>
        <position position="77"/>
    </location>
</feature>
<dbReference type="Proteomes" id="UP000265341">
    <property type="component" value="Unassembled WGS sequence"/>
</dbReference>
<dbReference type="GO" id="GO:0005829">
    <property type="term" value="C:cytosol"/>
    <property type="evidence" value="ECO:0007669"/>
    <property type="project" value="TreeGrafter"/>
</dbReference>
<sequence length="177" mass="20116">MELEPAVRKALRFQRYDPQPEIEGVFYQPLRKHRSLEGSFMEYLRLQGGRIEGLPIAFETAQISLSWAVPGRINAFHLHPKRPQDELWCVLEGELLVWLADVREGSPSQGTRRKYLLTGEAPGVLHIPTGVAHGYKAGSRGALLLYAMNSQFDPSDPNEGRLPWDYFGAELWEEDRG</sequence>
<evidence type="ECO:0000256" key="1">
    <source>
        <dbReference type="PIRSR" id="PIRSR600888-1"/>
    </source>
</evidence>
<evidence type="ECO:0000256" key="2">
    <source>
        <dbReference type="PIRSR" id="PIRSR600888-3"/>
    </source>
</evidence>
<keyword evidence="4" id="KW-1185">Reference proteome</keyword>
<dbReference type="OrthoDB" id="9800680at2"/>
<dbReference type="SUPFAM" id="SSF51182">
    <property type="entry name" value="RmlC-like cupins"/>
    <property type="match status" value="1"/>
</dbReference>
<name>A0A399EH71_9DEIN</name>
<dbReference type="InterPro" id="IPR014710">
    <property type="entry name" value="RmlC-like_jellyroll"/>
</dbReference>
<evidence type="ECO:0000313" key="4">
    <source>
        <dbReference type="Proteomes" id="UP000265341"/>
    </source>
</evidence>
<dbReference type="PANTHER" id="PTHR21047">
    <property type="entry name" value="DTDP-6-DEOXY-D-GLUCOSE-3,5 EPIMERASE"/>
    <property type="match status" value="1"/>
</dbReference>
<organism evidence="3 4">
    <name type="scientific">Calidithermus roseus</name>
    <dbReference type="NCBI Taxonomy" id="1644118"/>
    <lineage>
        <taxon>Bacteria</taxon>
        <taxon>Thermotogati</taxon>
        <taxon>Deinococcota</taxon>
        <taxon>Deinococci</taxon>
        <taxon>Thermales</taxon>
        <taxon>Thermaceae</taxon>
        <taxon>Calidithermus</taxon>
    </lineage>
</organism>
<keyword evidence="3" id="KW-0413">Isomerase</keyword>
<dbReference type="PANTHER" id="PTHR21047:SF2">
    <property type="entry name" value="THYMIDINE DIPHOSPHO-4-KETO-RHAMNOSE 3,5-EPIMERASE"/>
    <property type="match status" value="1"/>
</dbReference>
<dbReference type="GO" id="GO:0008830">
    <property type="term" value="F:dTDP-4-dehydrorhamnose 3,5-epimerase activity"/>
    <property type="evidence" value="ECO:0007669"/>
    <property type="project" value="UniProtKB-EC"/>
</dbReference>
<dbReference type="AlphaFoldDB" id="A0A399EH71"/>
<dbReference type="Pfam" id="PF00908">
    <property type="entry name" value="dTDP_sugar_isom"/>
    <property type="match status" value="1"/>
</dbReference>
<accession>A0A399EH71</accession>
<evidence type="ECO:0000313" key="3">
    <source>
        <dbReference type="EMBL" id="RIH83056.1"/>
    </source>
</evidence>
<dbReference type="InterPro" id="IPR011051">
    <property type="entry name" value="RmlC_Cupin_sf"/>
</dbReference>
<reference evidence="3 4" key="1">
    <citation type="submission" date="2018-08" db="EMBL/GenBank/DDBJ databases">
        <title>Meiothermus roseus NBRC 110900 genome sequencing project.</title>
        <authorList>
            <person name="Da Costa M.S."/>
            <person name="Albuquerque L."/>
            <person name="Raposo P."/>
            <person name="Froufe H.J.C."/>
            <person name="Barroso C.S."/>
            <person name="Egas C."/>
        </authorList>
    </citation>
    <scope>NUCLEOTIDE SEQUENCE [LARGE SCALE GENOMIC DNA]</scope>
    <source>
        <strain evidence="3 4">NBRC 110900</strain>
    </source>
</reference>
<comment type="caution">
    <text evidence="3">The sequence shown here is derived from an EMBL/GenBank/DDBJ whole genome shotgun (WGS) entry which is preliminary data.</text>
</comment>
<dbReference type="EMBL" id="QWLA01000086">
    <property type="protein sequence ID" value="RIH83056.1"/>
    <property type="molecule type" value="Genomic_DNA"/>
</dbReference>
<dbReference type="GO" id="GO:0000271">
    <property type="term" value="P:polysaccharide biosynthetic process"/>
    <property type="evidence" value="ECO:0007669"/>
    <property type="project" value="TreeGrafter"/>
</dbReference>
<protein>
    <submittedName>
        <fullName evidence="3">dTDP-4-dehydrorhamnose 3,5-epimerase</fullName>
        <ecNumber evidence="3">5.1.3.13</ecNumber>
    </submittedName>
</protein>
<feature type="site" description="Participates in a stacking interaction with the thymidine ring of dTDP-4-oxo-6-deoxyglucose" evidence="2">
    <location>
        <position position="152"/>
    </location>
</feature>
<feature type="active site" description="Proton donor" evidence="1">
    <location>
        <position position="146"/>
    </location>
</feature>
<dbReference type="InterPro" id="IPR000888">
    <property type="entry name" value="RmlC-like"/>
</dbReference>
<dbReference type="Gene3D" id="2.60.120.10">
    <property type="entry name" value="Jelly Rolls"/>
    <property type="match status" value="1"/>
</dbReference>
<proteinExistence type="predicted"/>